<organism evidence="2 3">
    <name type="scientific">Diplodia intermedia</name>
    <dbReference type="NCBI Taxonomy" id="856260"/>
    <lineage>
        <taxon>Eukaryota</taxon>
        <taxon>Fungi</taxon>
        <taxon>Dikarya</taxon>
        <taxon>Ascomycota</taxon>
        <taxon>Pezizomycotina</taxon>
        <taxon>Dothideomycetes</taxon>
        <taxon>Dothideomycetes incertae sedis</taxon>
        <taxon>Botryosphaeriales</taxon>
        <taxon>Botryosphaeriaceae</taxon>
        <taxon>Diplodia</taxon>
    </lineage>
</organism>
<evidence type="ECO:0000256" key="1">
    <source>
        <dbReference type="SAM" id="MobiDB-lite"/>
    </source>
</evidence>
<feature type="region of interest" description="Disordered" evidence="1">
    <location>
        <begin position="290"/>
        <end position="316"/>
    </location>
</feature>
<accession>A0ABR3TI18</accession>
<evidence type="ECO:0000313" key="3">
    <source>
        <dbReference type="Proteomes" id="UP001521184"/>
    </source>
</evidence>
<sequence>MAAGSKNAGSDLSQSTLTSPTEPQSAFPLDNDLASQSQSDRAEDEAASHRSQMQRWWDESVSKNLGVHNGYKQTFVLFVKWDEELDQLRVGKEIAELREVFEERFNFTTKTVELGIKKAQTQLEHAILNMLVEYDDPHNLLIIYYAGHGLFHLATKRLQLVGTDADSVRGVAVPKVVWHDAEKHLTKSSCSSDILSIMDCCFASDMMRSLGENSRVYELLAASHIGKVTEEPGDNSFTRALIDSLNHLLDSSNGDGAFDTHQLYEEINRRRSDNPAGLWRRLPGNSRHILLSPQRLGPEGEHHDAKPSPGQEPPKGLLSLQFVLGVNELSAETIEELTRHLPNCFHSCRAPVRNIKWLGFGNTTRAKSFDSFAGIVRKLMKDNKLKQIRDHEDAVDQDEAYQSSDVVKRKADDEVLSAFELRKRQRQNERGGQSAVE</sequence>
<reference evidence="2 3" key="1">
    <citation type="journal article" date="2023" name="Plant Dis.">
        <title>First Report of Diplodia intermedia Causing Canker and Dieback Diseases on Apple Trees in Canada.</title>
        <authorList>
            <person name="Ellouze W."/>
            <person name="Ilyukhin E."/>
            <person name="Sulman M."/>
            <person name="Ali S."/>
        </authorList>
    </citation>
    <scope>NUCLEOTIDE SEQUENCE [LARGE SCALE GENOMIC DNA]</scope>
    <source>
        <strain evidence="2 3">M45-28</strain>
    </source>
</reference>
<dbReference type="EMBL" id="JAKEKT020000067">
    <property type="protein sequence ID" value="KAL1639171.1"/>
    <property type="molecule type" value="Genomic_DNA"/>
</dbReference>
<gene>
    <name evidence="2" type="ORF">SLS58_008139</name>
</gene>
<protein>
    <submittedName>
        <fullName evidence="2">Uncharacterized protein</fullName>
    </submittedName>
</protein>
<keyword evidence="3" id="KW-1185">Reference proteome</keyword>
<dbReference type="Gene3D" id="3.40.50.1460">
    <property type="match status" value="1"/>
</dbReference>
<feature type="compositionally biased region" description="Polar residues" evidence="1">
    <location>
        <begin position="7"/>
        <end position="24"/>
    </location>
</feature>
<proteinExistence type="predicted"/>
<name>A0ABR3TI18_9PEZI</name>
<dbReference type="Proteomes" id="UP001521184">
    <property type="component" value="Unassembled WGS sequence"/>
</dbReference>
<comment type="caution">
    <text evidence="2">The sequence shown here is derived from an EMBL/GenBank/DDBJ whole genome shotgun (WGS) entry which is preliminary data.</text>
</comment>
<feature type="region of interest" description="Disordered" evidence="1">
    <location>
        <begin position="1"/>
        <end position="53"/>
    </location>
</feature>
<evidence type="ECO:0000313" key="2">
    <source>
        <dbReference type="EMBL" id="KAL1639171.1"/>
    </source>
</evidence>